<dbReference type="EMBL" id="LRDH01000129">
    <property type="protein sequence ID" value="PPV12982.1"/>
    <property type="molecule type" value="Genomic_DNA"/>
</dbReference>
<accession>A0A2S7F7K4</accession>
<feature type="transmembrane region" description="Helical" evidence="1">
    <location>
        <begin position="151"/>
        <end position="175"/>
    </location>
</feature>
<evidence type="ECO:0000256" key="1">
    <source>
        <dbReference type="SAM" id="Phobius"/>
    </source>
</evidence>
<gene>
    <name evidence="2" type="ORF">AWN73_04280</name>
</gene>
<keyword evidence="1" id="KW-0812">Transmembrane</keyword>
<dbReference type="RefSeq" id="WP_043662578.1">
    <property type="nucleotide sequence ID" value="NZ_JSEG01000004.1"/>
</dbReference>
<dbReference type="Proteomes" id="UP000238081">
    <property type="component" value="Unassembled WGS sequence"/>
</dbReference>
<proteinExistence type="predicted"/>
<feature type="transmembrane region" description="Helical" evidence="1">
    <location>
        <begin position="187"/>
        <end position="207"/>
    </location>
</feature>
<comment type="caution">
    <text evidence="2">The sequence shown here is derived from an EMBL/GenBank/DDBJ whole genome shotgun (WGS) entry which is preliminary data.</text>
</comment>
<sequence length="287" mass="31965">MFCKNCGGQIKEGDVFCGNCGVQADDIPQRNQENDKNSDKTITNMKGFDEVKIYFKNPLSFFSKMKGSNLMIKSIVLILGLPIISGIFNVFYNSAVLNSIFSSVKNLPDLLVKSGLIDISQSSILKNGIVMSNEYYEFKNRIMTIVDNKEIFISGFFQVISLMIVTIVVIELLNYVLLKNKIKQNEILFVSSASYIPLAISIIVASLVSLLSILFGILIIVSGYILSFITLYNGIKEFSNESEDKIFGIMVCLFILVSGILSFIIMKEVENSLISIGKLLKSIESFL</sequence>
<keyword evidence="1" id="KW-0472">Membrane</keyword>
<feature type="transmembrane region" description="Helical" evidence="1">
    <location>
        <begin position="246"/>
        <end position="266"/>
    </location>
</feature>
<evidence type="ECO:0008006" key="4">
    <source>
        <dbReference type="Google" id="ProtNLM"/>
    </source>
</evidence>
<name>A0A2S7F7K4_CLOBU</name>
<protein>
    <recommendedName>
        <fullName evidence="4">Zinc ribbon domain-containing protein</fullName>
    </recommendedName>
</protein>
<dbReference type="AlphaFoldDB" id="A0A2S7F7K4"/>
<feature type="transmembrane region" description="Helical" evidence="1">
    <location>
        <begin position="70"/>
        <end position="92"/>
    </location>
</feature>
<feature type="transmembrane region" description="Helical" evidence="1">
    <location>
        <begin position="213"/>
        <end position="234"/>
    </location>
</feature>
<evidence type="ECO:0000313" key="3">
    <source>
        <dbReference type="Proteomes" id="UP000238081"/>
    </source>
</evidence>
<organism evidence="2 3">
    <name type="scientific">Clostridium butyricum</name>
    <dbReference type="NCBI Taxonomy" id="1492"/>
    <lineage>
        <taxon>Bacteria</taxon>
        <taxon>Bacillati</taxon>
        <taxon>Bacillota</taxon>
        <taxon>Clostridia</taxon>
        <taxon>Eubacteriales</taxon>
        <taxon>Clostridiaceae</taxon>
        <taxon>Clostridium</taxon>
    </lineage>
</organism>
<evidence type="ECO:0000313" key="2">
    <source>
        <dbReference type="EMBL" id="PPV12982.1"/>
    </source>
</evidence>
<keyword evidence="1" id="KW-1133">Transmembrane helix</keyword>
<reference evidence="2 3" key="1">
    <citation type="submission" date="2016-01" db="EMBL/GenBank/DDBJ databases">
        <title>Characterization of the Clostridium difficile lineages that are prevalent in Hong Kong and China.</title>
        <authorList>
            <person name="Kwok J.S.-L."/>
            <person name="Lam W.-Y."/>
            <person name="Ip M."/>
            <person name="Chan T.-F."/>
            <person name="Hawkey P.M."/>
            <person name="Tsui S.K.-W."/>
        </authorList>
    </citation>
    <scope>NUCLEOTIDE SEQUENCE [LARGE SCALE GENOMIC DNA]</scope>
    <source>
        <strain evidence="2 3">300064</strain>
    </source>
</reference>